<proteinExistence type="predicted"/>
<dbReference type="Proteomes" id="UP001501736">
    <property type="component" value="Unassembled WGS sequence"/>
</dbReference>
<evidence type="ECO:0000313" key="2">
    <source>
        <dbReference type="Proteomes" id="UP001501736"/>
    </source>
</evidence>
<comment type="caution">
    <text evidence="1">The sequence shown here is derived from an EMBL/GenBank/DDBJ whole genome shotgun (WGS) entry which is preliminary data.</text>
</comment>
<reference evidence="2" key="1">
    <citation type="journal article" date="2019" name="Int. J. Syst. Evol. Microbiol.">
        <title>The Global Catalogue of Microorganisms (GCM) 10K type strain sequencing project: providing services to taxonomists for standard genome sequencing and annotation.</title>
        <authorList>
            <consortium name="The Broad Institute Genomics Platform"/>
            <consortium name="The Broad Institute Genome Sequencing Center for Infectious Disease"/>
            <person name="Wu L."/>
            <person name="Ma J."/>
        </authorList>
    </citation>
    <scope>NUCLEOTIDE SEQUENCE [LARGE SCALE GENOMIC DNA]</scope>
    <source>
        <strain evidence="2">JCM 11483</strain>
    </source>
</reference>
<gene>
    <name evidence="1" type="ORF">GCM10020260_15760</name>
</gene>
<organism evidence="1 2">
    <name type="scientific">Nesterenkonia halobia</name>
    <dbReference type="NCBI Taxonomy" id="37922"/>
    <lineage>
        <taxon>Bacteria</taxon>
        <taxon>Bacillati</taxon>
        <taxon>Actinomycetota</taxon>
        <taxon>Actinomycetes</taxon>
        <taxon>Micrococcales</taxon>
        <taxon>Micrococcaceae</taxon>
        <taxon>Nesterenkonia</taxon>
    </lineage>
</organism>
<protein>
    <submittedName>
        <fullName evidence="1">Uncharacterized protein</fullName>
    </submittedName>
</protein>
<keyword evidence="2" id="KW-1185">Reference proteome</keyword>
<evidence type="ECO:0000313" key="1">
    <source>
        <dbReference type="EMBL" id="GAA3284690.1"/>
    </source>
</evidence>
<sequence length="73" mass="7705">MRDVDVVLVPMRPICRMTPDDEARIPLPVDEPAQSCTGLLSRAQVCSGLPGLGSAPDPSPAPRIVGLWDVVGL</sequence>
<dbReference type="EMBL" id="BAAAYG010000005">
    <property type="protein sequence ID" value="GAA3284690.1"/>
    <property type="molecule type" value="Genomic_DNA"/>
</dbReference>
<name>A0ABP6RE64_9MICC</name>
<accession>A0ABP6RE64</accession>